<comment type="subcellular location">
    <subcellularLocation>
        <location evidence="1">Nucleus</location>
    </subcellularLocation>
</comment>
<evidence type="ECO:0000313" key="8">
    <source>
        <dbReference type="EMBL" id="KAJ2682583.1"/>
    </source>
</evidence>
<dbReference type="GO" id="GO:0006260">
    <property type="term" value="P:DNA replication"/>
    <property type="evidence" value="ECO:0007669"/>
    <property type="project" value="InterPro"/>
</dbReference>
<dbReference type="Proteomes" id="UP001151516">
    <property type="component" value="Unassembled WGS sequence"/>
</dbReference>
<keyword evidence="3" id="KW-0227">DNA damage</keyword>
<evidence type="ECO:0000256" key="4">
    <source>
        <dbReference type="ARBA" id="ARBA00023172"/>
    </source>
</evidence>
<keyword evidence="6" id="KW-0539">Nucleus</keyword>
<comment type="caution">
    <text evidence="8">The sequence shown here is derived from an EMBL/GenBank/DDBJ whole genome shotgun (WGS) entry which is preliminary data.</text>
</comment>
<sequence length="335" mass="36439">MLRQGYMRLLRAVHGSFARQAAALRCAEWVGSSETPVPGECGDAAPQDTSSDNVIVLSSESDRDADQLTAEPLAAEPPCAVERLAWLPVPNTPGVTKKQKVTVAVDKAPNYAKLAHVELQSLAEKYGLRTNTPRRLLIHQLQTIWEQTNGKGPGDDVDSTSVDRAPERIEDVQLLFGRIRQHIRHNNDLFEQILCYRVLNFDAVYRDVSAAVKCQKSVLRKFFDLEGIVLLVALKRCLSISTILAVSFKLSVGVFGAAISPITAKPVRTEGPSITKSVLANVEANLSRFVPHMLSEAKVAELAAVMQGLRPAQAHGVPTAAVSDLFWDGSEVAAI</sequence>
<keyword evidence="9" id="KW-1185">Reference proteome</keyword>
<evidence type="ECO:0000256" key="2">
    <source>
        <dbReference type="ARBA" id="ARBA00006661"/>
    </source>
</evidence>
<gene>
    <name evidence="8" type="ORF">IWW39_005939</name>
</gene>
<name>A0A9W8G935_9FUNG</name>
<comment type="similarity">
    <text evidence="2">Belongs to the SLX4 family.</text>
</comment>
<evidence type="ECO:0000256" key="3">
    <source>
        <dbReference type="ARBA" id="ARBA00022763"/>
    </source>
</evidence>
<dbReference type="GO" id="GO:0006281">
    <property type="term" value="P:DNA repair"/>
    <property type="evidence" value="ECO:0007669"/>
    <property type="project" value="UniProtKB-KW"/>
</dbReference>
<dbReference type="Pfam" id="PF09494">
    <property type="entry name" value="Slx4"/>
    <property type="match status" value="1"/>
</dbReference>
<evidence type="ECO:0000256" key="5">
    <source>
        <dbReference type="ARBA" id="ARBA00023204"/>
    </source>
</evidence>
<accession>A0A9W8G935</accession>
<keyword evidence="5" id="KW-0234">DNA repair</keyword>
<dbReference type="AlphaFoldDB" id="A0A9W8G935"/>
<evidence type="ECO:0000256" key="6">
    <source>
        <dbReference type="ARBA" id="ARBA00023242"/>
    </source>
</evidence>
<dbReference type="EMBL" id="JANBTX010000394">
    <property type="protein sequence ID" value="KAJ2682583.1"/>
    <property type="molecule type" value="Genomic_DNA"/>
</dbReference>
<evidence type="ECO:0000256" key="7">
    <source>
        <dbReference type="ARBA" id="ARBA00029496"/>
    </source>
</evidence>
<dbReference type="GO" id="GO:0033557">
    <property type="term" value="C:Slx1-Slx4 complex"/>
    <property type="evidence" value="ECO:0007669"/>
    <property type="project" value="InterPro"/>
</dbReference>
<dbReference type="InterPro" id="IPR018574">
    <property type="entry name" value="Structure-sp_endonuc_su_Slx4"/>
</dbReference>
<protein>
    <recommendedName>
        <fullName evidence="7">Structure-specific endonuclease subunit SLX4</fullName>
    </recommendedName>
</protein>
<dbReference type="GO" id="GO:0006310">
    <property type="term" value="P:DNA recombination"/>
    <property type="evidence" value="ECO:0007669"/>
    <property type="project" value="UniProtKB-KW"/>
</dbReference>
<evidence type="ECO:0000256" key="1">
    <source>
        <dbReference type="ARBA" id="ARBA00004123"/>
    </source>
</evidence>
<keyword evidence="4" id="KW-0233">DNA recombination</keyword>
<organism evidence="8 9">
    <name type="scientific">Coemansia spiralis</name>
    <dbReference type="NCBI Taxonomy" id="417178"/>
    <lineage>
        <taxon>Eukaryota</taxon>
        <taxon>Fungi</taxon>
        <taxon>Fungi incertae sedis</taxon>
        <taxon>Zoopagomycota</taxon>
        <taxon>Kickxellomycotina</taxon>
        <taxon>Kickxellomycetes</taxon>
        <taxon>Kickxellales</taxon>
        <taxon>Kickxellaceae</taxon>
        <taxon>Coemansia</taxon>
    </lineage>
</organism>
<reference evidence="8" key="1">
    <citation type="submission" date="2022-07" db="EMBL/GenBank/DDBJ databases">
        <title>Phylogenomic reconstructions and comparative analyses of Kickxellomycotina fungi.</title>
        <authorList>
            <person name="Reynolds N.K."/>
            <person name="Stajich J.E."/>
            <person name="Barry K."/>
            <person name="Grigoriev I.V."/>
            <person name="Crous P."/>
            <person name="Smith M.E."/>
        </authorList>
    </citation>
    <scope>NUCLEOTIDE SEQUENCE</scope>
    <source>
        <strain evidence="8">CBS 109367</strain>
    </source>
</reference>
<proteinExistence type="inferred from homology"/>
<evidence type="ECO:0000313" key="9">
    <source>
        <dbReference type="Proteomes" id="UP001151516"/>
    </source>
</evidence>
<dbReference type="OrthoDB" id="5576441at2759"/>